<organism evidence="6 7">
    <name type="scientific">Desulfosarcina ovata subsp. sediminis</name>
    <dbReference type="NCBI Taxonomy" id="885957"/>
    <lineage>
        <taxon>Bacteria</taxon>
        <taxon>Pseudomonadati</taxon>
        <taxon>Thermodesulfobacteriota</taxon>
        <taxon>Desulfobacteria</taxon>
        <taxon>Desulfobacterales</taxon>
        <taxon>Desulfosarcinaceae</taxon>
        <taxon>Desulfosarcina</taxon>
    </lineage>
</organism>
<accession>A0A5K7ZKL9</accession>
<dbReference type="AlphaFoldDB" id="A0A5K7ZKL9"/>
<dbReference type="Pfam" id="PF02662">
    <property type="entry name" value="FlpD"/>
    <property type="match status" value="1"/>
</dbReference>
<keyword evidence="3" id="KW-0408">Iron</keyword>
<sequence length="214" mass="24403">MCTGRVDLAFMLRAFSNGMDGVFIGGCWPGECHYLTQGNYKALFLMNLCRKLMAHIGLDPERLRLEWISASEGMRYAEVMNDFSKTVKNLGPLGVGEGVDEATLKFKLEALTKLVPYIRLVEREKLRVDFKTVEEYTEFFASETFDRIFKDMIISKFETSQILSLLKTNALDTGQITEQLGLPRTDVAEYLNDSVRQGFIDFDPSSNRFATIQY</sequence>
<dbReference type="GO" id="GO:0016491">
    <property type="term" value="F:oxidoreductase activity"/>
    <property type="evidence" value="ECO:0007669"/>
    <property type="project" value="UniProtKB-KW"/>
</dbReference>
<reference evidence="6 7" key="1">
    <citation type="submission" date="2019-11" db="EMBL/GenBank/DDBJ databases">
        <title>Comparative genomics of hydrocarbon-degrading Desulfosarcina strains.</title>
        <authorList>
            <person name="Watanabe M."/>
            <person name="Kojima H."/>
            <person name="Fukui M."/>
        </authorList>
    </citation>
    <scope>NUCLEOTIDE SEQUENCE [LARGE SCALE GENOMIC DNA]</scope>
    <source>
        <strain evidence="6 7">28bB2T</strain>
    </source>
</reference>
<dbReference type="KEGG" id="dov:DSCO28_20170"/>
<evidence type="ECO:0000256" key="3">
    <source>
        <dbReference type="ARBA" id="ARBA00023004"/>
    </source>
</evidence>
<keyword evidence="2" id="KW-0560">Oxidoreductase</keyword>
<keyword evidence="4" id="KW-0411">Iron-sulfur</keyword>
<protein>
    <recommendedName>
        <fullName evidence="5">F420-non-reducing hydrogenase iron-sulfur subunit D domain-containing protein</fullName>
    </recommendedName>
</protein>
<evidence type="ECO:0000256" key="1">
    <source>
        <dbReference type="ARBA" id="ARBA00022723"/>
    </source>
</evidence>
<evidence type="ECO:0000256" key="2">
    <source>
        <dbReference type="ARBA" id="ARBA00023002"/>
    </source>
</evidence>
<dbReference type="Proteomes" id="UP000425960">
    <property type="component" value="Chromosome"/>
</dbReference>
<dbReference type="EMBL" id="AP021876">
    <property type="protein sequence ID" value="BBO81451.1"/>
    <property type="molecule type" value="Genomic_DNA"/>
</dbReference>
<dbReference type="GO" id="GO:0051536">
    <property type="term" value="F:iron-sulfur cluster binding"/>
    <property type="evidence" value="ECO:0007669"/>
    <property type="project" value="UniProtKB-KW"/>
</dbReference>
<name>A0A5K7ZKL9_9BACT</name>
<evidence type="ECO:0000259" key="5">
    <source>
        <dbReference type="Pfam" id="PF02662"/>
    </source>
</evidence>
<keyword evidence="1" id="KW-0479">Metal-binding</keyword>
<evidence type="ECO:0000256" key="4">
    <source>
        <dbReference type="ARBA" id="ARBA00023014"/>
    </source>
</evidence>
<dbReference type="InterPro" id="IPR003813">
    <property type="entry name" value="MvhD/FlpD"/>
</dbReference>
<evidence type="ECO:0000313" key="6">
    <source>
        <dbReference type="EMBL" id="BBO81451.1"/>
    </source>
</evidence>
<dbReference type="GO" id="GO:0046872">
    <property type="term" value="F:metal ion binding"/>
    <property type="evidence" value="ECO:0007669"/>
    <property type="project" value="UniProtKB-KW"/>
</dbReference>
<proteinExistence type="predicted"/>
<evidence type="ECO:0000313" key="7">
    <source>
        <dbReference type="Proteomes" id="UP000425960"/>
    </source>
</evidence>
<feature type="domain" description="F420-non-reducing hydrogenase iron-sulfur subunit D" evidence="5">
    <location>
        <begin position="1"/>
        <end position="91"/>
    </location>
</feature>
<gene>
    <name evidence="6" type="ORF">DSCO28_20170</name>
</gene>